<name>A0ABR8UGP4_9GAMM</name>
<keyword evidence="3" id="KW-0378">Hydrolase</keyword>
<dbReference type="InterPro" id="IPR051206">
    <property type="entry name" value="NAMLAA_amidase_2"/>
</dbReference>
<reference evidence="6 7" key="1">
    <citation type="submission" date="2020-08" db="EMBL/GenBank/DDBJ databases">
        <title>A Genomic Blueprint of the Chicken Gut Microbiome.</title>
        <authorList>
            <person name="Gilroy R."/>
            <person name="Ravi A."/>
            <person name="Getino M."/>
            <person name="Pursley I."/>
            <person name="Horton D.L."/>
            <person name="Alikhan N.-F."/>
            <person name="Baker D."/>
            <person name="Gharbi K."/>
            <person name="Hall N."/>
            <person name="Watson M."/>
            <person name="Adriaenssens E.M."/>
            <person name="Foster-Nyarko E."/>
            <person name="Jarju S."/>
            <person name="Secka A."/>
            <person name="Antonio M."/>
            <person name="Oren A."/>
            <person name="Chaudhuri R."/>
            <person name="La Ragione R.M."/>
            <person name="Hildebrand F."/>
            <person name="Pallen M.J."/>
        </authorList>
    </citation>
    <scope>NUCLEOTIDE SEQUENCE [LARGE SCALE GENOMIC DNA]</scope>
    <source>
        <strain evidence="6 7">Sa2BVA3</strain>
    </source>
</reference>
<dbReference type="PANTHER" id="PTHR30417:SF1">
    <property type="entry name" value="N-ACETYLMURAMOYL-L-ALANINE AMIDASE AMID"/>
    <property type="match status" value="1"/>
</dbReference>
<dbReference type="EC" id="3.5.1.28" evidence="2"/>
<evidence type="ECO:0000256" key="1">
    <source>
        <dbReference type="ARBA" id="ARBA00001561"/>
    </source>
</evidence>
<keyword evidence="7" id="KW-1185">Reference proteome</keyword>
<accession>A0ABR8UGP4</accession>
<dbReference type="SUPFAM" id="SSF55846">
    <property type="entry name" value="N-acetylmuramoyl-L-alanine amidase-like"/>
    <property type="match status" value="1"/>
</dbReference>
<evidence type="ECO:0000313" key="7">
    <source>
        <dbReference type="Proteomes" id="UP000647183"/>
    </source>
</evidence>
<dbReference type="Gene3D" id="3.40.80.10">
    <property type="entry name" value="Peptidoglycan recognition protein-like"/>
    <property type="match status" value="1"/>
</dbReference>
<evidence type="ECO:0000313" key="6">
    <source>
        <dbReference type="EMBL" id="MBD7987191.1"/>
    </source>
</evidence>
<organism evidence="6 7">
    <name type="scientific">Luteimonas colneyensis</name>
    <dbReference type="NCBI Taxonomy" id="2762230"/>
    <lineage>
        <taxon>Bacteria</taxon>
        <taxon>Pseudomonadati</taxon>
        <taxon>Pseudomonadota</taxon>
        <taxon>Gammaproteobacteria</taxon>
        <taxon>Lysobacterales</taxon>
        <taxon>Lysobacteraceae</taxon>
        <taxon>Luteimonas</taxon>
    </lineage>
</organism>
<dbReference type="CDD" id="cd06583">
    <property type="entry name" value="PGRP"/>
    <property type="match status" value="1"/>
</dbReference>
<dbReference type="Pfam" id="PF08310">
    <property type="entry name" value="LGFP"/>
    <property type="match status" value="2"/>
</dbReference>
<dbReference type="InterPro" id="IPR036505">
    <property type="entry name" value="Amidase/PGRP_sf"/>
</dbReference>
<dbReference type="Proteomes" id="UP000647183">
    <property type="component" value="Unassembled WGS sequence"/>
</dbReference>
<evidence type="ECO:0000259" key="5">
    <source>
        <dbReference type="SMART" id="SM00644"/>
    </source>
</evidence>
<keyword evidence="4" id="KW-0961">Cell wall biogenesis/degradation</keyword>
<dbReference type="EMBL" id="JACSQJ010000001">
    <property type="protein sequence ID" value="MBD7987191.1"/>
    <property type="molecule type" value="Genomic_DNA"/>
</dbReference>
<evidence type="ECO:0000256" key="4">
    <source>
        <dbReference type="ARBA" id="ARBA00023316"/>
    </source>
</evidence>
<dbReference type="SMART" id="SM00644">
    <property type="entry name" value="Ami_2"/>
    <property type="match status" value="1"/>
</dbReference>
<evidence type="ECO:0000256" key="3">
    <source>
        <dbReference type="ARBA" id="ARBA00022801"/>
    </source>
</evidence>
<protein>
    <recommendedName>
        <fullName evidence="2">N-acetylmuramoyl-L-alanine amidase</fullName>
        <ecNumber evidence="2">3.5.1.28</ecNumber>
    </recommendedName>
</protein>
<evidence type="ECO:0000256" key="2">
    <source>
        <dbReference type="ARBA" id="ARBA00011901"/>
    </source>
</evidence>
<dbReference type="PANTHER" id="PTHR30417">
    <property type="entry name" value="N-ACETYLMURAMOYL-L-ALANINE AMIDASE AMID"/>
    <property type="match status" value="1"/>
</dbReference>
<comment type="catalytic activity">
    <reaction evidence="1">
        <text>Hydrolyzes the link between N-acetylmuramoyl residues and L-amino acid residues in certain cell-wall glycopeptides.</text>
        <dbReference type="EC" id="3.5.1.28"/>
    </reaction>
</comment>
<proteinExistence type="predicted"/>
<comment type="caution">
    <text evidence="6">The sequence shown here is derived from an EMBL/GenBank/DDBJ whole genome shotgun (WGS) entry which is preliminary data.</text>
</comment>
<dbReference type="InterPro" id="IPR013207">
    <property type="entry name" value="LGFP"/>
</dbReference>
<feature type="domain" description="N-acetylmuramoyl-L-alanine amidase" evidence="5">
    <location>
        <begin position="316"/>
        <end position="460"/>
    </location>
</feature>
<dbReference type="Pfam" id="PF01510">
    <property type="entry name" value="Amidase_2"/>
    <property type="match status" value="1"/>
</dbReference>
<sequence>MWRGRRRCGLVAAPGGHERHGTGESMNKLMLPAAALLLAAAGTGYAGLAHAGGQGSSLRAEAKAQDLERREALARQARERAAYPAYFARAYEHYDTLPRGVLEAIAFAETNWTHAQPDPHEKSGHRHMPASYGVMGLYRGEGFANQVAEGAKLLGVSERLVMSDPETNILAAAALLARAAKQDGHQVRADGGVEAMAGALARYAGYGPGDGNIQGFARQSFAYEVLQTLSRGVEADGVRIPAMPVEMARAFPRERLALLGAPALRMDHGADTVTAIDEAAAAPAPLAAVPRAAAKAGDVGRAALDFGEAIWNPAHSSNYSTAGNGRSAVIMHTIEGSYAGGISWFQNPAANVSAHYVVRRSDGQITQMVREHHQAWHAAYHNHYTIGIEHDGRAGDAGNWTSAMVNASARLTRSICARQPVNCASAWKGPGYDYWQVVPDSVRIKGHGMLTSNQNRYDPGRYFPWANFYTLINGGSPPPATAPTYWVDTHAAAPGFPSPTSTAQSGTLNRGTHYVYCKAWGREIRSGTAFNRWWLKTDLDVGPAGQYVSAYYLSRWGNDEARDNDGYDIPRCDLLPYGKIGEKYYAMGGVRSHLGVPELAEAAAQLGGRFQQFRNGMILWHADAGAFAVHGRILDGYRATGSETRWGFALMDELDAAVSPVSGQRGRFQYFEDGLFLWTAATGAHPVHGAILAHFENNGREAAFGYPKSAEQAHGSNGRKQAFERRTLYWTPERGVWAE</sequence>
<dbReference type="InterPro" id="IPR002502">
    <property type="entry name" value="Amidase_domain"/>
</dbReference>
<gene>
    <name evidence="6" type="ORF">H9645_04045</name>
</gene>